<dbReference type="InterPro" id="IPR021617">
    <property type="entry name" value="DUF3231"/>
</dbReference>
<evidence type="ECO:0000313" key="1">
    <source>
        <dbReference type="EMBL" id="MDO0824636.1"/>
    </source>
</evidence>
<keyword evidence="2" id="KW-1185">Reference proteome</keyword>
<sequence length="354" mass="40207">MVNFQQVNQNQPQQVPFEDINHNLSNIKPTSSEINYLWITYTAECMSVAMLKHMVAKSQDPDFHNVLQLALDVSSQNIIAIEEIFNSIHHPVPDAFGEKDVDVNAPELFSEIFSVRYSKHMSRFILVNHTLAFSDSSRTDIKDLFSRAIERSKGVIQKADQVLLAKGLFSKSPNIEIPDSVEYVHDKSYYGSFFGKSDRPLNVVGISNIFNILDFKMAMRALKQGFAQVAKSDQVRNHLNRGLKMADKQKEILGSLLEKENLPEPEIINNLITDSTQSPYSDRLIMFHTSIAMARIILAYGIGLTNTSRKDVVADFTRLMIEILEFSKDGTDIMIENGWLEQVPLTINREKLTH</sequence>
<accession>A0ABT8QTE5</accession>
<proteinExistence type="predicted"/>
<evidence type="ECO:0000313" key="2">
    <source>
        <dbReference type="Proteomes" id="UP001176021"/>
    </source>
</evidence>
<dbReference type="EMBL" id="JAMJEV010000016">
    <property type="protein sequence ID" value="MDO0824636.1"/>
    <property type="molecule type" value="Genomic_DNA"/>
</dbReference>
<dbReference type="RefSeq" id="WP_302049498.1">
    <property type="nucleotide sequence ID" value="NZ_JAMJEV010000016.1"/>
</dbReference>
<gene>
    <name evidence="1" type="ORF">M8H41_17505</name>
</gene>
<protein>
    <submittedName>
        <fullName evidence="1">DUF3231 family protein</fullName>
    </submittedName>
</protein>
<dbReference type="Pfam" id="PF11553">
    <property type="entry name" value="DUF3231"/>
    <property type="match status" value="2"/>
</dbReference>
<comment type="caution">
    <text evidence="1">The sequence shown here is derived from an EMBL/GenBank/DDBJ whole genome shotgun (WGS) entry which is preliminary data.</text>
</comment>
<organism evidence="1 2">
    <name type="scientific">Desulfosporosinus nitroreducens</name>
    <dbReference type="NCBI Taxonomy" id="2018668"/>
    <lineage>
        <taxon>Bacteria</taxon>
        <taxon>Bacillati</taxon>
        <taxon>Bacillota</taxon>
        <taxon>Clostridia</taxon>
        <taxon>Eubacteriales</taxon>
        <taxon>Desulfitobacteriaceae</taxon>
        <taxon>Desulfosporosinus</taxon>
    </lineage>
</organism>
<reference evidence="1" key="1">
    <citation type="submission" date="2022-05" db="EMBL/GenBank/DDBJ databases">
        <title>Expanded diversity of anoxic marine methylotrophy in a Black Sea sulfate reducing microorganism.</title>
        <authorList>
            <person name="Fischer P.Q."/>
            <person name="Stams A.J.M."/>
            <person name="Villanueva L."/>
            <person name="Sousa D.Z."/>
        </authorList>
    </citation>
    <scope>NUCLEOTIDE SEQUENCE</scope>
    <source>
        <strain evidence="1">P130</strain>
    </source>
</reference>
<name>A0ABT8QTE5_9FIRM</name>
<dbReference type="Gene3D" id="1.20.1260.10">
    <property type="match status" value="2"/>
</dbReference>
<dbReference type="Proteomes" id="UP001176021">
    <property type="component" value="Unassembled WGS sequence"/>
</dbReference>
<dbReference type="InterPro" id="IPR012347">
    <property type="entry name" value="Ferritin-like"/>
</dbReference>